<dbReference type="Pfam" id="PF13408">
    <property type="entry name" value="Zn_ribbon_recom"/>
    <property type="match status" value="1"/>
</dbReference>
<dbReference type="PANTHER" id="PTHR30461:SF23">
    <property type="entry name" value="DNA RECOMBINASE-RELATED"/>
    <property type="match status" value="1"/>
</dbReference>
<gene>
    <name evidence="2" type="ORF">Achr_32010</name>
</gene>
<dbReference type="HOGENOM" id="CLU_030020_3_1_6"/>
<dbReference type="EMBL" id="CP010415">
    <property type="protein sequence ID" value="AJE22610.1"/>
    <property type="molecule type" value="Genomic_DNA"/>
</dbReference>
<dbReference type="PROSITE" id="PS51736">
    <property type="entry name" value="RECOMBINASES_3"/>
    <property type="match status" value="1"/>
</dbReference>
<organism evidence="2 3">
    <name type="scientific">Azotobacter chroococcum NCIMB 8003</name>
    <dbReference type="NCBI Taxonomy" id="1328314"/>
    <lineage>
        <taxon>Bacteria</taxon>
        <taxon>Pseudomonadati</taxon>
        <taxon>Pseudomonadota</taxon>
        <taxon>Gammaproteobacteria</taxon>
        <taxon>Pseudomonadales</taxon>
        <taxon>Pseudomonadaceae</taxon>
        <taxon>Azotobacter</taxon>
    </lineage>
</organism>
<sequence length="420" mass="47404">MEKEKLIAIPYLRFSSGRQAQGSSYERQHGMIAEWLQRHPQYVLSTMRFEDMGISGWSGAHLENGFGKLLEAINMGHIPTGSVVLCEAWDRIGRLEPLQMIGILSNILKAGVNIITLDDGTEYTRESANGPHLFLLAAKVQQANLFSENLSRRISESWESRRKKADNGEAIKKRLPVWLAKNNQIREEIAPIIVEAFELYAAGWGERRIRRRIKERCISEDGTILYPELHKVSPAGVQSWWDMKTAIGYWNDIPGVHPAVISMELWIRVQQERKSRYTGPKKSAPSKHPLTGLVICGNCGKNYRMKNDKRKTPVMTCGHRGRLGADACTNGKAIPVDVLEAVMMFTCLDYIKRAVISEHPSLNVKKLAEIEFRLGEVHKQLKSLADTIAITGAIDELVNKAKDLNEEKTALEYERTLLSC</sequence>
<dbReference type="Pfam" id="PF00239">
    <property type="entry name" value="Resolvase"/>
    <property type="match status" value="1"/>
</dbReference>
<keyword evidence="3" id="KW-1185">Reference proteome</keyword>
<dbReference type="GO" id="GO:0000150">
    <property type="term" value="F:DNA strand exchange activity"/>
    <property type="evidence" value="ECO:0007669"/>
    <property type="project" value="InterPro"/>
</dbReference>
<dbReference type="InterPro" id="IPR025827">
    <property type="entry name" value="Zn_ribbon_recom_dom"/>
</dbReference>
<accession>A0A0C4WSP0</accession>
<dbReference type="Gene3D" id="3.40.50.1390">
    <property type="entry name" value="Resolvase, N-terminal catalytic domain"/>
    <property type="match status" value="1"/>
</dbReference>
<dbReference type="InterPro" id="IPR050639">
    <property type="entry name" value="SSR_resolvase"/>
</dbReference>
<dbReference type="AlphaFoldDB" id="A0A0C4WSP0"/>
<dbReference type="GO" id="GO:0003677">
    <property type="term" value="F:DNA binding"/>
    <property type="evidence" value="ECO:0007669"/>
    <property type="project" value="InterPro"/>
</dbReference>
<dbReference type="SUPFAM" id="SSF53041">
    <property type="entry name" value="Resolvase-like"/>
    <property type="match status" value="1"/>
</dbReference>
<evidence type="ECO:0000313" key="3">
    <source>
        <dbReference type="Proteomes" id="UP000068210"/>
    </source>
</evidence>
<dbReference type="InterPro" id="IPR036162">
    <property type="entry name" value="Resolvase-like_N_sf"/>
</dbReference>
<dbReference type="Proteomes" id="UP000068210">
    <property type="component" value="Chromosome"/>
</dbReference>
<reference evidence="2 3" key="1">
    <citation type="journal article" date="2015" name="PLoS ONE">
        <title>Azotobacter Genomes: The Genome of Azotobacter chroococcum NCIMB 8003 (ATCC 4412).</title>
        <authorList>
            <person name="Robson R.L."/>
            <person name="Jones R."/>
            <person name="Robson R.M."/>
            <person name="Schwartz A."/>
            <person name="Richardson T.H."/>
        </authorList>
    </citation>
    <scope>NUCLEOTIDE SEQUENCE [LARGE SCALE GENOMIC DNA]</scope>
    <source>
        <strain evidence="2 3">NCIMB 8003</strain>
    </source>
</reference>
<proteinExistence type="predicted"/>
<dbReference type="InterPro" id="IPR006119">
    <property type="entry name" value="Resolv_N"/>
</dbReference>
<protein>
    <submittedName>
        <fullName evidence="2">Phage recombinase</fullName>
    </submittedName>
</protein>
<dbReference type="RefSeq" id="WP_082045494.1">
    <property type="nucleotide sequence ID" value="NZ_CP010415.1"/>
</dbReference>
<dbReference type="PANTHER" id="PTHR30461">
    <property type="entry name" value="DNA-INVERTASE FROM LAMBDOID PROPHAGE"/>
    <property type="match status" value="1"/>
</dbReference>
<dbReference type="KEGG" id="acx:Achr_32010"/>
<dbReference type="CDD" id="cd00338">
    <property type="entry name" value="Ser_Recombinase"/>
    <property type="match status" value="1"/>
</dbReference>
<feature type="domain" description="Resolvase/invertase-type recombinase catalytic" evidence="1">
    <location>
        <begin position="7"/>
        <end position="165"/>
    </location>
</feature>
<name>A0A0C4WSP0_9GAMM</name>
<dbReference type="SMART" id="SM00857">
    <property type="entry name" value="Resolvase"/>
    <property type="match status" value="1"/>
</dbReference>
<dbReference type="Gene3D" id="3.90.1750.20">
    <property type="entry name" value="Putative Large Serine Recombinase, Chain B, Domain 2"/>
    <property type="match status" value="1"/>
</dbReference>
<dbReference type="InterPro" id="IPR038109">
    <property type="entry name" value="DNA_bind_recomb_sf"/>
</dbReference>
<evidence type="ECO:0000259" key="1">
    <source>
        <dbReference type="PROSITE" id="PS51736"/>
    </source>
</evidence>
<evidence type="ECO:0000313" key="2">
    <source>
        <dbReference type="EMBL" id="AJE22610.1"/>
    </source>
</evidence>